<keyword evidence="4" id="KW-0645">Protease</keyword>
<reference evidence="13" key="1">
    <citation type="journal article" date="2013" name="Genome Biol.">
        <title>Draft genome of the mountain pine beetle, Dendroctonus ponderosae Hopkins, a major forest pest.</title>
        <authorList>
            <person name="Keeling C.I."/>
            <person name="Yuen M.M."/>
            <person name="Liao N.Y."/>
            <person name="Docking T.R."/>
            <person name="Chan S.K."/>
            <person name="Taylor G.A."/>
            <person name="Palmquist D.L."/>
            <person name="Jackman S.D."/>
            <person name="Nguyen A."/>
            <person name="Li M."/>
            <person name="Henderson H."/>
            <person name="Janes J.K."/>
            <person name="Zhao Y."/>
            <person name="Pandoh P."/>
            <person name="Moore R."/>
            <person name="Sperling F.A."/>
            <person name="Huber D.P."/>
            <person name="Birol I."/>
            <person name="Jones S.J."/>
            <person name="Bohlmann J."/>
        </authorList>
    </citation>
    <scope>NUCLEOTIDE SEQUENCE</scope>
</reference>
<dbReference type="Gene3D" id="1.10.1380.10">
    <property type="entry name" value="Neutral endopeptidase , domain2"/>
    <property type="match status" value="1"/>
</dbReference>
<comment type="similarity">
    <text evidence="3">Belongs to the peptidase M13 family.</text>
</comment>
<evidence type="ECO:0000256" key="6">
    <source>
        <dbReference type="ARBA" id="ARBA00022801"/>
    </source>
</evidence>
<evidence type="ECO:0000259" key="10">
    <source>
        <dbReference type="Pfam" id="PF01431"/>
    </source>
</evidence>
<evidence type="ECO:0000256" key="1">
    <source>
        <dbReference type="ARBA" id="ARBA00001947"/>
    </source>
</evidence>
<dbReference type="InterPro" id="IPR008753">
    <property type="entry name" value="Peptidase_M13_N"/>
</dbReference>
<evidence type="ECO:0000313" key="13">
    <source>
        <dbReference type="Proteomes" id="UP000019118"/>
    </source>
</evidence>
<evidence type="ECO:0000256" key="8">
    <source>
        <dbReference type="ARBA" id="ARBA00023049"/>
    </source>
</evidence>
<protein>
    <recommendedName>
        <fullName evidence="14">Peptidase M13 N-terminal domain-containing protein</fullName>
    </recommendedName>
</protein>
<dbReference type="KEGG" id="dpa:109536008"/>
<dbReference type="InterPro" id="IPR042089">
    <property type="entry name" value="Peptidase_M13_dom_2"/>
</dbReference>
<dbReference type="Pfam" id="PF05649">
    <property type="entry name" value="Peptidase_M13_N"/>
    <property type="match status" value="1"/>
</dbReference>
<comment type="cofactor">
    <cofactor evidence="1">
        <name>Zn(2+)</name>
        <dbReference type="ChEBI" id="CHEBI:29105"/>
    </cofactor>
</comment>
<dbReference type="PANTHER" id="PTHR11733">
    <property type="entry name" value="ZINC METALLOPROTEASE FAMILY M13 NEPRILYSIN-RELATED"/>
    <property type="match status" value="1"/>
</dbReference>
<keyword evidence="8" id="KW-0482">Metalloprotease</keyword>
<evidence type="ECO:0000256" key="5">
    <source>
        <dbReference type="ARBA" id="ARBA00022723"/>
    </source>
</evidence>
<proteinExistence type="inferred from homology"/>
<evidence type="ECO:0000256" key="4">
    <source>
        <dbReference type="ARBA" id="ARBA00022670"/>
    </source>
</evidence>
<keyword evidence="6" id="KW-0378">Hydrolase</keyword>
<keyword evidence="5" id="KW-0479">Metal-binding</keyword>
<evidence type="ECO:0000256" key="7">
    <source>
        <dbReference type="ARBA" id="ARBA00022833"/>
    </source>
</evidence>
<dbReference type="Gene3D" id="3.40.390.10">
    <property type="entry name" value="Collagenase (Catalytic Domain)"/>
    <property type="match status" value="1"/>
</dbReference>
<evidence type="ECO:0008006" key="14">
    <source>
        <dbReference type="Google" id="ProtNLM"/>
    </source>
</evidence>
<dbReference type="GO" id="GO:0004222">
    <property type="term" value="F:metalloendopeptidase activity"/>
    <property type="evidence" value="ECO:0007669"/>
    <property type="project" value="InterPro"/>
</dbReference>
<keyword evidence="9" id="KW-0812">Transmembrane</keyword>
<evidence type="ECO:0000313" key="12">
    <source>
        <dbReference type="EnsemblMetazoa" id="XP_019757631.1"/>
    </source>
</evidence>
<dbReference type="SUPFAM" id="SSF55486">
    <property type="entry name" value="Metalloproteases ('zincins'), catalytic domain"/>
    <property type="match status" value="1"/>
</dbReference>
<dbReference type="GeneID" id="109536008"/>
<dbReference type="PROSITE" id="PS51885">
    <property type="entry name" value="NEPRILYSIN"/>
    <property type="match status" value="1"/>
</dbReference>
<dbReference type="GO" id="GO:0046872">
    <property type="term" value="F:metal ion binding"/>
    <property type="evidence" value="ECO:0007669"/>
    <property type="project" value="UniProtKB-KW"/>
</dbReference>
<dbReference type="InterPro" id="IPR018497">
    <property type="entry name" value="Peptidase_M13_C"/>
</dbReference>
<feature type="domain" description="Peptidase M13 N-terminal" evidence="11">
    <location>
        <begin position="76"/>
        <end position="428"/>
    </location>
</feature>
<organism evidence="12 13">
    <name type="scientific">Dendroctonus ponderosae</name>
    <name type="common">Mountain pine beetle</name>
    <dbReference type="NCBI Taxonomy" id="77166"/>
    <lineage>
        <taxon>Eukaryota</taxon>
        <taxon>Metazoa</taxon>
        <taxon>Ecdysozoa</taxon>
        <taxon>Arthropoda</taxon>
        <taxon>Hexapoda</taxon>
        <taxon>Insecta</taxon>
        <taxon>Pterygota</taxon>
        <taxon>Neoptera</taxon>
        <taxon>Endopterygota</taxon>
        <taxon>Coleoptera</taxon>
        <taxon>Polyphaga</taxon>
        <taxon>Cucujiformia</taxon>
        <taxon>Curculionidae</taxon>
        <taxon>Scolytinae</taxon>
        <taxon>Dendroctonus</taxon>
    </lineage>
</organism>
<dbReference type="AlphaFoldDB" id="A0AAR5PAC8"/>
<sequence length="720" mass="84245">MEIEDPGQQNGLRRRPVRRSRSLLYIGMFGFILVYFAIDFGINMYKNLPIRSPCSTKECSRAAAHIQSFVSSSEHPCIDFSKFACGNFYKNYKNNNLNVLAANQKEWNSWASSLIVDKEIDENQWKMTEHLKLARKFYGVCLNASATSENSEFLFLIGVDYITGGWPNNQTGIKFASWWNIMIKSRELGMNYDFFLNVNITTDGYLQISPPGLGQVKLLDKIWTPKNKIYMQAIADYFGNNESSLYWEFEKTMNFANKFKELVESSHLDFQNSNFLTTLTTISNLNKSRDYDPNWLPFLTNLTGVPNLSQDEMVYVKMKPFSNQNYLLKLSKLIETTPMRYWLNYIIVFHLFHEHKYLSEDVQNWVNQMRDLKEDSSRREFCLQETERYYQKAVERVIVNHLVSDEKINHIHTMYYYIMNAFKTYFNQTADNLWDDSIALIKKVPVRAGATKHFFNDELFDYAFGIPTPHFGNDALQIRHILEINKMDHLFNFTQKPKEYLNAIRVMDARAFTYISNGSLYLLAPSWQEPTFSVNRPEYINYGSLGTLIARQLINIYNEQNKQTINGSLSKWQIAKHHRNSQDCANQSYINYYQQLFQTSDLPEFDVEDVFSDFVAANIAYVAYMDYIKTKPAEVKIEGISYDPYQVFWIMSSTYFCDNPEMEESELEWTLSRYAATTRINLLPSYRINGPKMNSPYFAKDFNCSLITNMNSLKKCTTVL</sequence>
<dbReference type="PANTHER" id="PTHR11733:SF167">
    <property type="entry name" value="FI17812P1-RELATED"/>
    <property type="match status" value="1"/>
</dbReference>
<keyword evidence="9" id="KW-0472">Membrane</keyword>
<dbReference type="Proteomes" id="UP000019118">
    <property type="component" value="Unassembled WGS sequence"/>
</dbReference>
<dbReference type="InterPro" id="IPR000718">
    <property type="entry name" value="Peptidase_M13"/>
</dbReference>
<keyword evidence="9" id="KW-1133">Transmembrane helix</keyword>
<dbReference type="GO" id="GO:0005886">
    <property type="term" value="C:plasma membrane"/>
    <property type="evidence" value="ECO:0007669"/>
    <property type="project" value="UniProtKB-SubCell"/>
</dbReference>
<dbReference type="InterPro" id="IPR024079">
    <property type="entry name" value="MetalloPept_cat_dom_sf"/>
</dbReference>
<evidence type="ECO:0000256" key="3">
    <source>
        <dbReference type="ARBA" id="ARBA00007357"/>
    </source>
</evidence>
<dbReference type="EnsemblMetazoa" id="XM_019902072.1">
    <property type="protein sequence ID" value="XP_019757631.1"/>
    <property type="gene ID" value="LOC109536008"/>
</dbReference>
<comment type="subcellular location">
    <subcellularLocation>
        <location evidence="2">Cell membrane</location>
        <topology evidence="2">Single-pass type II membrane protein</topology>
    </subcellularLocation>
</comment>
<dbReference type="GO" id="GO:0016485">
    <property type="term" value="P:protein processing"/>
    <property type="evidence" value="ECO:0007669"/>
    <property type="project" value="TreeGrafter"/>
</dbReference>
<keyword evidence="7" id="KW-0862">Zinc</keyword>
<keyword evidence="13" id="KW-1185">Reference proteome</keyword>
<reference evidence="12" key="2">
    <citation type="submission" date="2024-08" db="UniProtKB">
        <authorList>
            <consortium name="EnsemblMetazoa"/>
        </authorList>
    </citation>
    <scope>IDENTIFICATION</scope>
</reference>
<dbReference type="Pfam" id="PF01431">
    <property type="entry name" value="Peptidase_M13"/>
    <property type="match status" value="1"/>
</dbReference>
<evidence type="ECO:0000259" key="11">
    <source>
        <dbReference type="Pfam" id="PF05649"/>
    </source>
</evidence>
<feature type="transmembrane region" description="Helical" evidence="9">
    <location>
        <begin position="23"/>
        <end position="45"/>
    </location>
</feature>
<name>A0AAR5PAC8_DENPD</name>
<evidence type="ECO:0000256" key="9">
    <source>
        <dbReference type="SAM" id="Phobius"/>
    </source>
</evidence>
<accession>A0AAR5PAC8</accession>
<feature type="domain" description="Peptidase M13 C-terminal" evidence="10">
    <location>
        <begin position="516"/>
        <end position="716"/>
    </location>
</feature>
<evidence type="ECO:0000256" key="2">
    <source>
        <dbReference type="ARBA" id="ARBA00004401"/>
    </source>
</evidence>